<reference evidence="1" key="1">
    <citation type="submission" date="2016-07" db="EMBL/GenBank/DDBJ databases">
        <authorList>
            <person name="Bretaudeau A."/>
        </authorList>
    </citation>
    <scope>NUCLEOTIDE SEQUENCE</scope>
    <source>
        <strain evidence="1">Rice</strain>
        <tissue evidence="1">Whole body</tissue>
    </source>
</reference>
<dbReference type="EMBL" id="ODYU01008132">
    <property type="protein sequence ID" value="SOQ51479.1"/>
    <property type="molecule type" value="Genomic_DNA"/>
</dbReference>
<gene>
    <name evidence="1" type="ORF">SFRICE_022921</name>
</gene>
<name>A0A2H1WEJ0_SPOFR</name>
<proteinExistence type="predicted"/>
<protein>
    <submittedName>
        <fullName evidence="1">SFRICE_022921</fullName>
    </submittedName>
</protein>
<accession>A0A2H1WEJ0</accession>
<organism evidence="1">
    <name type="scientific">Spodoptera frugiperda</name>
    <name type="common">Fall armyworm</name>
    <dbReference type="NCBI Taxonomy" id="7108"/>
    <lineage>
        <taxon>Eukaryota</taxon>
        <taxon>Metazoa</taxon>
        <taxon>Ecdysozoa</taxon>
        <taxon>Arthropoda</taxon>
        <taxon>Hexapoda</taxon>
        <taxon>Insecta</taxon>
        <taxon>Pterygota</taxon>
        <taxon>Neoptera</taxon>
        <taxon>Endopterygota</taxon>
        <taxon>Lepidoptera</taxon>
        <taxon>Glossata</taxon>
        <taxon>Ditrysia</taxon>
        <taxon>Noctuoidea</taxon>
        <taxon>Noctuidae</taxon>
        <taxon>Amphipyrinae</taxon>
        <taxon>Spodoptera</taxon>
    </lineage>
</organism>
<dbReference type="AlphaFoldDB" id="A0A2H1WEJ0"/>
<sequence length="69" mass="7729">MTAQRSVKAKISSQFNQLIVFAPRLTASHPVEDVGHKTLVRLLGRPATPMSRSAIHTTYGRESPRIYRP</sequence>
<evidence type="ECO:0000313" key="1">
    <source>
        <dbReference type="EMBL" id="SOQ51479.1"/>
    </source>
</evidence>